<keyword evidence="1" id="KW-0175">Coiled coil</keyword>
<evidence type="ECO:0000313" key="5">
    <source>
        <dbReference type="Proteomes" id="UP000468327"/>
    </source>
</evidence>
<dbReference type="RefSeq" id="WP_087195011.1">
    <property type="nucleotide sequence ID" value="NZ_WPOC01000043.1"/>
</dbReference>
<proteinExistence type="predicted"/>
<dbReference type="InterPro" id="IPR005094">
    <property type="entry name" value="Endonuclease_MobA/VirD2"/>
</dbReference>
<evidence type="ECO:0000313" key="4">
    <source>
        <dbReference type="EMBL" id="MVN16716.1"/>
    </source>
</evidence>
<feature type="domain" description="MobA/VirD2-like nuclease" evidence="3">
    <location>
        <begin position="44"/>
        <end position="172"/>
    </location>
</feature>
<evidence type="ECO:0000259" key="3">
    <source>
        <dbReference type="Pfam" id="PF03432"/>
    </source>
</evidence>
<feature type="region of interest" description="Disordered" evidence="2">
    <location>
        <begin position="426"/>
        <end position="449"/>
    </location>
</feature>
<protein>
    <submittedName>
        <fullName evidence="4">Relaxase/mobilization nuclease domain-containing protein</fullName>
    </submittedName>
</protein>
<reference evidence="4 5" key="1">
    <citation type="submission" date="2019-11" db="EMBL/GenBank/DDBJ databases">
        <title>Whole genome shotgun sequencing (WGS) data from Adlercreutzia equolifaciens ResAG-91, Eggerthella lenta MRI-F36, MRI-F37, MRI-F40, ResAG-49, ResAG-88, ResAG-121, ResAG-145, and Gordonibacter sp. ResAG-5, ResAG-26, ResAG-43, ResAG-50, ResAG-59.</title>
        <authorList>
            <person name="Stoll D.A."/>
            <person name="Danylec N."/>
            <person name="Franz C.M.A.P."/>
            <person name="Huch M."/>
        </authorList>
    </citation>
    <scope>NUCLEOTIDE SEQUENCE [LARGE SCALE GENOMIC DNA]</scope>
    <source>
        <strain evidence="4 5">ResAG-59</strain>
    </source>
</reference>
<dbReference type="AlphaFoldDB" id="A0A6N8IN25"/>
<gene>
    <name evidence="4" type="ORF">GO738_15430</name>
</gene>
<evidence type="ECO:0000256" key="1">
    <source>
        <dbReference type="SAM" id="Coils"/>
    </source>
</evidence>
<name>A0A6N8IN25_9ACTN</name>
<dbReference type="Proteomes" id="UP000468327">
    <property type="component" value="Unassembled WGS sequence"/>
</dbReference>
<organism evidence="4 5">
    <name type="scientific">Gordonibacter urolithinfaciens</name>
    <dbReference type="NCBI Taxonomy" id="1335613"/>
    <lineage>
        <taxon>Bacteria</taxon>
        <taxon>Bacillati</taxon>
        <taxon>Actinomycetota</taxon>
        <taxon>Coriobacteriia</taxon>
        <taxon>Eggerthellales</taxon>
        <taxon>Eggerthellaceae</taxon>
        <taxon>Gordonibacter</taxon>
    </lineage>
</organism>
<dbReference type="EMBL" id="WPOC01000043">
    <property type="protein sequence ID" value="MVN16716.1"/>
    <property type="molecule type" value="Genomic_DNA"/>
</dbReference>
<keyword evidence="5" id="KW-1185">Reference proteome</keyword>
<feature type="coiled-coil region" evidence="1">
    <location>
        <begin position="323"/>
        <end position="385"/>
    </location>
</feature>
<evidence type="ECO:0000256" key="2">
    <source>
        <dbReference type="SAM" id="MobiDB-lite"/>
    </source>
</evidence>
<sequence length="449" mass="50272">MAVTSIWKVEGRLARVLGYAENPAKTEGAPDEWERQGVGAAILYAADPGKTEEQRYVSGVNCLPETALAEMNATKRQYGKEGGIVAFHGYQAFAPGEADPETAHEIGVALARELWGARFEVVVATHLDKAHLHNHFVINSVSFADGRRLHRDTACYRAMRGASDRLCRGRGLSVVDRPEPGRSRHYAEWRAERDGRPTWRSLVKADADEAVARASTMRQFYANLRAMGYEVKTGKDISVRPPGKERFVRLRRNFGDGYSYEGISARILSSARPRLPVGRPRPTRAKPTPVPARSLVSLYRRYMAMLNAPRRQGAGGPRMHFLLREDLRNLDAISRELALLTQNGIETEGQLLAHEEALKERMAALDGERRALRNEARRLRRARGEPAAPNPRIAEIAAELKGIRRDLGLCDGIRERGPGLARRIAEVERGGRDETERKETEHGRIERSR</sequence>
<dbReference type="Pfam" id="PF03432">
    <property type="entry name" value="Relaxase"/>
    <property type="match status" value="1"/>
</dbReference>
<comment type="caution">
    <text evidence="4">The sequence shown here is derived from an EMBL/GenBank/DDBJ whole genome shotgun (WGS) entry which is preliminary data.</text>
</comment>
<accession>A0A6N8IN25</accession>